<comment type="catalytic activity">
    <reaction evidence="6">
        <text>a 5'-end (N(7)-methyl 5'-triphosphoguanosine)-ribonucleoside in snRNA + S-adenosyl-L-methionine = a 5'-end (N(2),N(7)-dimethyl 5'-triphosphoguanosine)-ribonucleoside in snRNA + S-adenosyl-L-homocysteine + H(+)</text>
        <dbReference type="Rhea" id="RHEA:78471"/>
        <dbReference type="Rhea" id="RHEA-COMP:19085"/>
        <dbReference type="Rhea" id="RHEA-COMP:19087"/>
        <dbReference type="ChEBI" id="CHEBI:15378"/>
        <dbReference type="ChEBI" id="CHEBI:57856"/>
        <dbReference type="ChEBI" id="CHEBI:59789"/>
        <dbReference type="ChEBI" id="CHEBI:156461"/>
        <dbReference type="ChEBI" id="CHEBI:172880"/>
    </reaction>
    <physiologicalReaction direction="left-to-right" evidence="6">
        <dbReference type="Rhea" id="RHEA:78472"/>
    </physiologicalReaction>
</comment>
<organism evidence="8 9">
    <name type="scientific">Furculomyces boomerangus</name>
    <dbReference type="NCBI Taxonomy" id="61424"/>
    <lineage>
        <taxon>Eukaryota</taxon>
        <taxon>Fungi</taxon>
        <taxon>Fungi incertae sedis</taxon>
        <taxon>Zoopagomycota</taxon>
        <taxon>Kickxellomycotina</taxon>
        <taxon>Harpellomycetes</taxon>
        <taxon>Harpellales</taxon>
        <taxon>Harpellaceae</taxon>
        <taxon>Furculomyces</taxon>
    </lineage>
</organism>
<dbReference type="Proteomes" id="UP000245699">
    <property type="component" value="Unassembled WGS sequence"/>
</dbReference>
<keyword evidence="9" id="KW-1185">Reference proteome</keyword>
<dbReference type="CDD" id="cd02440">
    <property type="entry name" value="AdoMet_MTases"/>
    <property type="match status" value="1"/>
</dbReference>
<dbReference type="PANTHER" id="PTHR14741">
    <property type="entry name" value="S-ADENOSYLMETHIONINE-DEPENDENT METHYLTRANSFERASE RELATED"/>
    <property type="match status" value="1"/>
</dbReference>
<evidence type="ECO:0000256" key="6">
    <source>
        <dbReference type="ARBA" id="ARBA00049075"/>
    </source>
</evidence>
<name>A0A2T9Z4M1_9FUNG</name>
<evidence type="ECO:0000256" key="7">
    <source>
        <dbReference type="ARBA" id="ARBA00049790"/>
    </source>
</evidence>
<evidence type="ECO:0000313" key="9">
    <source>
        <dbReference type="Proteomes" id="UP000245699"/>
    </source>
</evidence>
<comment type="catalytic activity">
    <reaction evidence="5">
        <text>a 5'-end (N(2),N(7)-dimethyl 5'-triphosphoguanosine)-ribonucleoside in snRNA + S-adenosyl-L-methionine = a 5'-end (N(2),N(2),N(7)-trimethyl 5'-triphosphoguanosine)-ribonucleoside in snRNA + S-adenosyl-L-homocysteine + H(+)</text>
        <dbReference type="Rhea" id="RHEA:78479"/>
        <dbReference type="Rhea" id="RHEA-COMP:19087"/>
        <dbReference type="Rhea" id="RHEA-COMP:19089"/>
        <dbReference type="ChEBI" id="CHEBI:15378"/>
        <dbReference type="ChEBI" id="CHEBI:57856"/>
        <dbReference type="ChEBI" id="CHEBI:59789"/>
        <dbReference type="ChEBI" id="CHEBI:167623"/>
        <dbReference type="ChEBI" id="CHEBI:172880"/>
    </reaction>
    <physiologicalReaction direction="left-to-right" evidence="5">
        <dbReference type="Rhea" id="RHEA:78480"/>
    </physiologicalReaction>
</comment>
<evidence type="ECO:0000256" key="3">
    <source>
        <dbReference type="ARBA" id="ARBA00047418"/>
    </source>
</evidence>
<evidence type="ECO:0000256" key="1">
    <source>
        <dbReference type="ARBA" id="ARBA00018517"/>
    </source>
</evidence>
<dbReference type="GO" id="GO:0071164">
    <property type="term" value="F:RNA cap trimethylguanosine synthase activity"/>
    <property type="evidence" value="ECO:0007669"/>
    <property type="project" value="TreeGrafter"/>
</dbReference>
<dbReference type="Gene3D" id="3.40.50.150">
    <property type="entry name" value="Vaccinia Virus protein VP39"/>
    <property type="match status" value="1"/>
</dbReference>
<dbReference type="SUPFAM" id="SSF53335">
    <property type="entry name" value="S-adenosyl-L-methionine-dependent methyltransferases"/>
    <property type="match status" value="1"/>
</dbReference>
<dbReference type="STRING" id="61424.A0A2T9Z4M1"/>
<sequence length="300" mass="34215">MKKIPNINSKTINPSKISNAKKRRLLRLGKKQLNNSSITKIENSIITPQKVPFNQPPSPIMTSKTLHDLYKEYTLFHAETANQLPNFLKKFWKQRYNLFSKYDEGIFLDQESWYSVTPEPIAQHIALTCKHKIVIDAFCGSGGNAIQFALHCDKAFDLTILNINTTLKVIAIDIDPQKIFIAQNNARVYNVLHKIDFICGDFLKIADTLFADVVFLSPPWGGVGYISEPVYSLSMIQPIDGVELFNKAKSISESVIYFLPKNTSLEEIVDLSNGKKCKIEQNYLYNSLKSITFYYNVQNF</sequence>
<proteinExistence type="inferred from homology"/>
<dbReference type="InterPro" id="IPR019012">
    <property type="entry name" value="RNA_cap_Gua-N2-MeTrfase"/>
</dbReference>
<dbReference type="InterPro" id="IPR029063">
    <property type="entry name" value="SAM-dependent_MTases_sf"/>
</dbReference>
<evidence type="ECO:0000256" key="5">
    <source>
        <dbReference type="ARBA" id="ARBA00048763"/>
    </source>
</evidence>
<comment type="catalytic activity">
    <reaction evidence="4">
        <text>a 5'-end (N(7)-methyl 5'-triphosphoguanosine)-ribonucleoside in snoRNA + S-adenosyl-L-methionine = a 5'-end (N(2),N(7)-dimethyl 5'-triphosphoguanosine)-ribonucleoside in snoRNA + S-adenosyl-L-homocysteine + H(+)</text>
        <dbReference type="Rhea" id="RHEA:78475"/>
        <dbReference type="Rhea" id="RHEA-COMP:19086"/>
        <dbReference type="Rhea" id="RHEA-COMP:19088"/>
        <dbReference type="ChEBI" id="CHEBI:15378"/>
        <dbReference type="ChEBI" id="CHEBI:57856"/>
        <dbReference type="ChEBI" id="CHEBI:59789"/>
        <dbReference type="ChEBI" id="CHEBI:156461"/>
        <dbReference type="ChEBI" id="CHEBI:172880"/>
    </reaction>
    <physiologicalReaction direction="left-to-right" evidence="4">
        <dbReference type="Rhea" id="RHEA:78476"/>
    </physiologicalReaction>
</comment>
<dbReference type="PANTHER" id="PTHR14741:SF32">
    <property type="entry name" value="TRIMETHYLGUANOSINE SYNTHASE"/>
    <property type="match status" value="1"/>
</dbReference>
<accession>A0A2T9Z4M1</accession>
<reference evidence="8 9" key="1">
    <citation type="journal article" date="2018" name="MBio">
        <title>Comparative Genomics Reveals the Core Gene Toolbox for the Fungus-Insect Symbiosis.</title>
        <authorList>
            <person name="Wang Y."/>
            <person name="Stata M."/>
            <person name="Wang W."/>
            <person name="Stajich J.E."/>
            <person name="White M.M."/>
            <person name="Moncalvo J.M."/>
        </authorList>
    </citation>
    <scope>NUCLEOTIDE SEQUENCE [LARGE SCALE GENOMIC DNA]</scope>
    <source>
        <strain evidence="8 9">AUS-77-4</strain>
    </source>
</reference>
<comment type="caution">
    <text evidence="8">The sequence shown here is derived from an EMBL/GenBank/DDBJ whole genome shotgun (WGS) entry which is preliminary data.</text>
</comment>
<protein>
    <recommendedName>
        <fullName evidence="1">Trimethylguanosine synthase</fullName>
    </recommendedName>
    <alternativeName>
        <fullName evidence="7">Cap-specific guanine-N(2) methyltransferase</fullName>
    </alternativeName>
</protein>
<dbReference type="GO" id="GO:0005634">
    <property type="term" value="C:nucleus"/>
    <property type="evidence" value="ECO:0007669"/>
    <property type="project" value="TreeGrafter"/>
</dbReference>
<evidence type="ECO:0000256" key="2">
    <source>
        <dbReference type="ARBA" id="ARBA00025783"/>
    </source>
</evidence>
<comment type="catalytic activity">
    <reaction evidence="3">
        <text>a 5'-end (N(2),N(7)-dimethyl 5'-triphosphoguanosine)-ribonucleoside in snoRNA + S-adenosyl-L-methionine = a 5'-end (N(2),N(2),N(7)-trimethyl 5'-triphosphoguanosine)-ribonucleoside in snoRNA + S-adenosyl-L-homocysteine + H(+)</text>
        <dbReference type="Rhea" id="RHEA:78507"/>
        <dbReference type="Rhea" id="RHEA-COMP:19088"/>
        <dbReference type="Rhea" id="RHEA-COMP:19090"/>
        <dbReference type="ChEBI" id="CHEBI:15378"/>
        <dbReference type="ChEBI" id="CHEBI:57856"/>
        <dbReference type="ChEBI" id="CHEBI:59789"/>
        <dbReference type="ChEBI" id="CHEBI:167623"/>
        <dbReference type="ChEBI" id="CHEBI:172880"/>
    </reaction>
    <physiologicalReaction direction="left-to-right" evidence="3">
        <dbReference type="Rhea" id="RHEA:78508"/>
    </physiologicalReaction>
</comment>
<comment type="similarity">
    <text evidence="2">Belongs to the methyltransferase superfamily. Trimethylguanosine synthase family.</text>
</comment>
<evidence type="ECO:0000313" key="8">
    <source>
        <dbReference type="EMBL" id="PVU99484.1"/>
    </source>
</evidence>
<dbReference type="AlphaFoldDB" id="A0A2T9Z4M1"/>
<dbReference type="EMBL" id="MBFT01000034">
    <property type="protein sequence ID" value="PVU99484.1"/>
    <property type="molecule type" value="Genomic_DNA"/>
</dbReference>
<evidence type="ECO:0000256" key="4">
    <source>
        <dbReference type="ARBA" id="ARBA00048740"/>
    </source>
</evidence>
<dbReference type="OrthoDB" id="194443at2759"/>
<dbReference type="Pfam" id="PF09445">
    <property type="entry name" value="Methyltransf_15"/>
    <property type="match status" value="1"/>
</dbReference>
<gene>
    <name evidence="8" type="ORF">BB559_000677</name>
</gene>